<dbReference type="InterPro" id="IPR013769">
    <property type="entry name" value="Band3_cytoplasmic_dom"/>
</dbReference>
<organism evidence="3 4">
    <name type="scientific">Ophiophagus hannah</name>
    <name type="common">King cobra</name>
    <name type="synonym">Naja hannah</name>
    <dbReference type="NCBI Taxonomy" id="8665"/>
    <lineage>
        <taxon>Eukaryota</taxon>
        <taxon>Metazoa</taxon>
        <taxon>Chordata</taxon>
        <taxon>Craniata</taxon>
        <taxon>Vertebrata</taxon>
        <taxon>Euteleostomi</taxon>
        <taxon>Lepidosauria</taxon>
        <taxon>Squamata</taxon>
        <taxon>Bifurcata</taxon>
        <taxon>Unidentata</taxon>
        <taxon>Episquamata</taxon>
        <taxon>Toxicofera</taxon>
        <taxon>Serpentes</taxon>
        <taxon>Colubroidea</taxon>
        <taxon>Elapidae</taxon>
        <taxon>Elapinae</taxon>
        <taxon>Ophiophagus</taxon>
    </lineage>
</organism>
<dbReference type="AlphaFoldDB" id="V8PC34"/>
<dbReference type="Pfam" id="PF07565">
    <property type="entry name" value="Band_3_cyto"/>
    <property type="match status" value="1"/>
</dbReference>
<name>V8PC34_OPHHA</name>
<evidence type="ECO:0000313" key="3">
    <source>
        <dbReference type="EMBL" id="ETE71910.1"/>
    </source>
</evidence>
<dbReference type="GO" id="GO:0008509">
    <property type="term" value="F:monoatomic anion transmembrane transporter activity"/>
    <property type="evidence" value="ECO:0007669"/>
    <property type="project" value="InterPro"/>
</dbReference>
<feature type="domain" description="Band 3 cytoplasmic" evidence="2">
    <location>
        <begin position="126"/>
        <end position="241"/>
    </location>
</feature>
<feature type="non-terminal residue" evidence="3">
    <location>
        <position position="1"/>
    </location>
</feature>
<feature type="compositionally biased region" description="Basic and acidic residues" evidence="1">
    <location>
        <begin position="228"/>
        <end position="238"/>
    </location>
</feature>
<dbReference type="PANTHER" id="PTHR11453:SF37">
    <property type="entry name" value="ELECTRONEUTRAL SODIUM BICARBONATE EXCHANGER 1"/>
    <property type="match status" value="1"/>
</dbReference>
<dbReference type="OrthoDB" id="1735926at2759"/>
<dbReference type="PANTHER" id="PTHR11453">
    <property type="entry name" value="ANION EXCHANGE PROTEIN"/>
    <property type="match status" value="1"/>
</dbReference>
<evidence type="ECO:0000259" key="2">
    <source>
        <dbReference type="Pfam" id="PF07565"/>
    </source>
</evidence>
<dbReference type="GO" id="GO:0051453">
    <property type="term" value="P:regulation of intracellular pH"/>
    <property type="evidence" value="ECO:0007669"/>
    <property type="project" value="TreeGrafter"/>
</dbReference>
<keyword evidence="4" id="KW-1185">Reference proteome</keyword>
<evidence type="ECO:0000313" key="4">
    <source>
        <dbReference type="Proteomes" id="UP000018936"/>
    </source>
</evidence>
<dbReference type="GO" id="GO:0008510">
    <property type="term" value="F:sodium:bicarbonate symporter activity"/>
    <property type="evidence" value="ECO:0007669"/>
    <property type="project" value="TreeGrafter"/>
</dbReference>
<dbReference type="Gene3D" id="3.40.930.10">
    <property type="entry name" value="Mannitol-specific EII, Chain A"/>
    <property type="match status" value="1"/>
</dbReference>
<dbReference type="InterPro" id="IPR003020">
    <property type="entry name" value="HCO3_transpt_euk"/>
</dbReference>
<evidence type="ECO:0000256" key="1">
    <source>
        <dbReference type="SAM" id="MobiDB-lite"/>
    </source>
</evidence>
<feature type="region of interest" description="Disordered" evidence="1">
    <location>
        <begin position="226"/>
        <end position="273"/>
    </location>
</feature>
<gene>
    <name evidence="3" type="primary">SLC4A8</name>
    <name evidence="3" type="ORF">L345_02265</name>
</gene>
<dbReference type="GO" id="GO:0005886">
    <property type="term" value="C:plasma membrane"/>
    <property type="evidence" value="ECO:0007669"/>
    <property type="project" value="TreeGrafter"/>
</dbReference>
<dbReference type="GO" id="GO:0005452">
    <property type="term" value="F:solute:inorganic anion antiporter activity"/>
    <property type="evidence" value="ECO:0007669"/>
    <property type="project" value="InterPro"/>
</dbReference>
<comment type="caution">
    <text evidence="3">The sequence shown here is derived from an EMBL/GenBank/DDBJ whole genome shotgun (WGS) entry which is preliminary data.</text>
</comment>
<feature type="compositionally biased region" description="Polar residues" evidence="1">
    <location>
        <begin position="241"/>
        <end position="267"/>
    </location>
</feature>
<protein>
    <submittedName>
        <fullName evidence="3">Electroneutral sodium bicarbonate exchanger 1</fullName>
    </submittedName>
</protein>
<reference evidence="3 4" key="1">
    <citation type="journal article" date="2013" name="Proc. Natl. Acad. Sci. U.S.A.">
        <title>The king cobra genome reveals dynamic gene evolution and adaptation in the snake venom system.</title>
        <authorList>
            <person name="Vonk F.J."/>
            <person name="Casewell N.R."/>
            <person name="Henkel C.V."/>
            <person name="Heimberg A.M."/>
            <person name="Jansen H.J."/>
            <person name="McCleary R.J."/>
            <person name="Kerkkamp H.M."/>
            <person name="Vos R.A."/>
            <person name="Guerreiro I."/>
            <person name="Calvete J.J."/>
            <person name="Wuster W."/>
            <person name="Woods A.E."/>
            <person name="Logan J.M."/>
            <person name="Harrison R.A."/>
            <person name="Castoe T.A."/>
            <person name="de Koning A.P."/>
            <person name="Pollock D.D."/>
            <person name="Yandell M."/>
            <person name="Calderon D."/>
            <person name="Renjifo C."/>
            <person name="Currier R.B."/>
            <person name="Salgado D."/>
            <person name="Pla D."/>
            <person name="Sanz L."/>
            <person name="Hyder A.S."/>
            <person name="Ribeiro J.M."/>
            <person name="Arntzen J.W."/>
            <person name="van den Thillart G.E."/>
            <person name="Boetzer M."/>
            <person name="Pirovano W."/>
            <person name="Dirks R.P."/>
            <person name="Spaink H.P."/>
            <person name="Duboule D."/>
            <person name="McGlinn E."/>
            <person name="Kini R.M."/>
            <person name="Richardson M.K."/>
        </authorList>
    </citation>
    <scope>NUCLEOTIDE SEQUENCE</scope>
    <source>
        <tissue evidence="3">Blood</tissue>
    </source>
</reference>
<sequence>MQRGHRTLYVGVRMPLVRQGHRHHRTHGPKQRKRDRIKESILEEHETYDTPSQRVHFILGMEEDEEHVPHDLFTEMDEICVKDGEESEWKETASWAFQAIWKNKYYVLILKPFAVVFDLGCVGCLTSRWLKFEEDVEDGGERWSKPYVATLSLHSLFELRSCIINGSILLDKSVNCTEDIAEMILESQDSHNISIRKKFWETLLKKHHHQHEKKRNILPIVRSFGESGQRKSDPHSIDKTGVTSLSLHPPSNTLDVRNGLTHDTTPTDVCKVS</sequence>
<proteinExistence type="predicted"/>
<dbReference type="InterPro" id="IPR016152">
    <property type="entry name" value="PTrfase/Anion_transptr"/>
</dbReference>
<accession>V8PC34</accession>
<dbReference type="EMBL" id="AZIM01000294">
    <property type="protein sequence ID" value="ETE71910.1"/>
    <property type="molecule type" value="Genomic_DNA"/>
</dbReference>
<dbReference type="SUPFAM" id="SSF55804">
    <property type="entry name" value="Phoshotransferase/anion transport protein"/>
    <property type="match status" value="1"/>
</dbReference>
<dbReference type="Proteomes" id="UP000018936">
    <property type="component" value="Unassembled WGS sequence"/>
</dbReference>